<evidence type="ECO:0000313" key="2">
    <source>
        <dbReference type="EMBL" id="CBH16706.1"/>
    </source>
</evidence>
<feature type="transmembrane region" description="Helical" evidence="1">
    <location>
        <begin position="134"/>
        <end position="154"/>
    </location>
</feature>
<feature type="transmembrane region" description="Helical" evidence="1">
    <location>
        <begin position="112"/>
        <end position="128"/>
    </location>
</feature>
<keyword evidence="1" id="KW-1133">Transmembrane helix</keyword>
<feature type="transmembrane region" description="Helical" evidence="1">
    <location>
        <begin position="58"/>
        <end position="78"/>
    </location>
</feature>
<organism evidence="2 3">
    <name type="scientific">Trypanosoma brucei gambiense (strain MHOM/CI/86/DAL972)</name>
    <dbReference type="NCBI Taxonomy" id="679716"/>
    <lineage>
        <taxon>Eukaryota</taxon>
        <taxon>Discoba</taxon>
        <taxon>Euglenozoa</taxon>
        <taxon>Kinetoplastea</taxon>
        <taxon>Metakinetoplastina</taxon>
        <taxon>Trypanosomatida</taxon>
        <taxon>Trypanosomatidae</taxon>
        <taxon>Trypanosoma</taxon>
    </lineage>
</organism>
<dbReference type="GeneID" id="23865053"/>
<feature type="transmembrane region" description="Helical" evidence="1">
    <location>
        <begin position="6"/>
        <end position="25"/>
    </location>
</feature>
<dbReference type="RefSeq" id="XP_011778970.1">
    <property type="nucleotide sequence ID" value="XM_011780668.1"/>
</dbReference>
<reference evidence="3" key="1">
    <citation type="journal article" date="2010" name="PLoS Negl. Trop. Dis.">
        <title>The genome sequence of Trypanosoma brucei gambiense, causative agent of chronic human african trypanosomiasis.</title>
        <authorList>
            <person name="Jackson A.P."/>
            <person name="Sanders M."/>
            <person name="Berry A."/>
            <person name="McQuillan J."/>
            <person name="Aslett M.A."/>
            <person name="Quail M.A."/>
            <person name="Chukualim B."/>
            <person name="Capewell P."/>
            <person name="MacLeod A."/>
            <person name="Melville S.E."/>
            <person name="Gibson W."/>
            <person name="Barry J.D."/>
            <person name="Berriman M."/>
            <person name="Hertz-Fowler C."/>
        </authorList>
    </citation>
    <scope>NUCLEOTIDE SEQUENCE [LARGE SCALE GENOMIC DNA]</scope>
    <source>
        <strain evidence="3">MHOM/CI/86/DAL972</strain>
    </source>
</reference>
<name>D0A0E8_TRYB9</name>
<sequence length="157" mass="18681">MVCFPFFFTAFLLFFFGYFLFPTSSPVTRHYSGSRGEVFENSHGFFSPFPLSSLHHHIYIYIYIYIYALSIVCIRMHAKLYTHAPFFFHLIAFSRPWGYLQRCAYYRFYYDYLFNLLNSVNTGLWWASPPCLPILIMFSVIFTFVILSLLLLTVSRI</sequence>
<evidence type="ECO:0000256" key="1">
    <source>
        <dbReference type="SAM" id="Phobius"/>
    </source>
</evidence>
<dbReference type="KEGG" id="tbg:TbgDal_X18090"/>
<keyword evidence="1" id="KW-0812">Transmembrane</keyword>
<dbReference type="EMBL" id="FN554973">
    <property type="protein sequence ID" value="CBH16706.1"/>
    <property type="molecule type" value="Genomic_DNA"/>
</dbReference>
<accession>D0A0E8</accession>
<dbReference type="Proteomes" id="UP000002316">
    <property type="component" value="Chromosome 10"/>
</dbReference>
<dbReference type="AlphaFoldDB" id="D0A0E8"/>
<proteinExistence type="predicted"/>
<gene>
    <name evidence="2" type="ORF">TbgDal_X18090</name>
</gene>
<keyword evidence="1" id="KW-0472">Membrane</keyword>
<evidence type="ECO:0000313" key="3">
    <source>
        <dbReference type="Proteomes" id="UP000002316"/>
    </source>
</evidence>
<protein>
    <submittedName>
        <fullName evidence="2">Uncharacterized protein</fullName>
    </submittedName>
</protein>